<name>A0A1M5WPW0_9FIRM</name>
<evidence type="ECO:0000256" key="2">
    <source>
        <dbReference type="ARBA" id="ARBA00022963"/>
    </source>
</evidence>
<organism evidence="6 7">
    <name type="scientific">Sporanaerobacter acetigenes DSM 13106</name>
    <dbReference type="NCBI Taxonomy" id="1123281"/>
    <lineage>
        <taxon>Bacteria</taxon>
        <taxon>Bacillati</taxon>
        <taxon>Bacillota</taxon>
        <taxon>Tissierellia</taxon>
        <taxon>Tissierellales</taxon>
        <taxon>Sporanaerobacteraceae</taxon>
        <taxon>Sporanaerobacter</taxon>
    </lineage>
</organism>
<dbReference type="InterPro" id="IPR050301">
    <property type="entry name" value="NTE"/>
</dbReference>
<protein>
    <submittedName>
        <fullName evidence="6">NTE family protein</fullName>
    </submittedName>
</protein>
<dbReference type="OrthoDB" id="9770965at2"/>
<dbReference type="STRING" id="1123281.SAMN02745180_01324"/>
<dbReference type="GO" id="GO:0016042">
    <property type="term" value="P:lipid catabolic process"/>
    <property type="evidence" value="ECO:0007669"/>
    <property type="project" value="UniProtKB-UniRule"/>
</dbReference>
<dbReference type="SUPFAM" id="SSF52151">
    <property type="entry name" value="FabD/lysophospholipase-like"/>
    <property type="match status" value="1"/>
</dbReference>
<feature type="short sequence motif" description="GXGXXG" evidence="4">
    <location>
        <begin position="10"/>
        <end position="15"/>
    </location>
</feature>
<keyword evidence="2 4" id="KW-0442">Lipid degradation</keyword>
<evidence type="ECO:0000256" key="4">
    <source>
        <dbReference type="PROSITE-ProRule" id="PRU01161"/>
    </source>
</evidence>
<dbReference type="InterPro" id="IPR002641">
    <property type="entry name" value="PNPLA_dom"/>
</dbReference>
<reference evidence="6 7" key="1">
    <citation type="submission" date="2016-11" db="EMBL/GenBank/DDBJ databases">
        <authorList>
            <person name="Jaros S."/>
            <person name="Januszkiewicz K."/>
            <person name="Wedrychowicz H."/>
        </authorList>
    </citation>
    <scope>NUCLEOTIDE SEQUENCE [LARGE SCALE GENOMIC DNA]</scope>
    <source>
        <strain evidence="6 7">DSM 13106</strain>
    </source>
</reference>
<dbReference type="GO" id="GO:0016787">
    <property type="term" value="F:hydrolase activity"/>
    <property type="evidence" value="ECO:0007669"/>
    <property type="project" value="UniProtKB-UniRule"/>
</dbReference>
<feature type="short sequence motif" description="GXSXG" evidence="4">
    <location>
        <begin position="37"/>
        <end position="41"/>
    </location>
</feature>
<keyword evidence="3 4" id="KW-0443">Lipid metabolism</keyword>
<dbReference type="Pfam" id="PF01734">
    <property type="entry name" value="Patatin"/>
    <property type="match status" value="1"/>
</dbReference>
<keyword evidence="7" id="KW-1185">Reference proteome</keyword>
<dbReference type="Proteomes" id="UP000184389">
    <property type="component" value="Unassembled WGS sequence"/>
</dbReference>
<gene>
    <name evidence="6" type="ORF">SAMN02745180_01324</name>
</gene>
<dbReference type="PROSITE" id="PS51635">
    <property type="entry name" value="PNPLA"/>
    <property type="match status" value="1"/>
</dbReference>
<feature type="short sequence motif" description="DGA/G" evidence="4">
    <location>
        <begin position="177"/>
        <end position="179"/>
    </location>
</feature>
<feature type="active site" description="Nucleophile" evidence="4">
    <location>
        <position position="39"/>
    </location>
</feature>
<evidence type="ECO:0000256" key="1">
    <source>
        <dbReference type="ARBA" id="ARBA00022801"/>
    </source>
</evidence>
<feature type="domain" description="PNPLA" evidence="5">
    <location>
        <begin position="6"/>
        <end position="190"/>
    </location>
</feature>
<evidence type="ECO:0000313" key="6">
    <source>
        <dbReference type="EMBL" id="SHH89053.1"/>
    </source>
</evidence>
<keyword evidence="1 4" id="KW-0378">Hydrolase</keyword>
<evidence type="ECO:0000256" key="3">
    <source>
        <dbReference type="ARBA" id="ARBA00023098"/>
    </source>
</evidence>
<evidence type="ECO:0000313" key="7">
    <source>
        <dbReference type="Proteomes" id="UP000184389"/>
    </source>
</evidence>
<dbReference type="InterPro" id="IPR016035">
    <property type="entry name" value="Acyl_Trfase/lysoPLipase"/>
</dbReference>
<dbReference type="CDD" id="cd07209">
    <property type="entry name" value="Pat_hypo_Ecoli_Z1214_like"/>
    <property type="match status" value="1"/>
</dbReference>
<dbReference type="RefSeq" id="WP_072744002.1">
    <property type="nucleotide sequence ID" value="NZ_FQXR01000005.1"/>
</dbReference>
<sequence length="455" mass="51809">MEEYGVVFSGGGAKGSYQIGVWKALQELGIPIAAITGTSIGALNGAMLVQGDYDLVQLAWTNFSVEQVIDNTDEDEWENQKIYNKHFTPFLILKNIITSERMEMTPLIEALKLYVDEDRIRNSTIDFGLVTFSVTDLKPLEIFKDNIPRGQFVDYLVASACFPAFKPIKIDNKKYIDGGFHDNVPIALMNKKGIKNLIVVDISGKGIPKSKPSEDSNTIYIKSSHDLGKTLEINPEKAEQNIELGYLDTMKTFNIVKGKKYYLVPDSLNVESEVKELNYINRKLIRNALGITKNTPLPVKKLITLKFFRTIENYMDSEEKTNVALSNAMAEITGEILSIDLKVAYTLDDLNDKIIDEYKEILKNTIYKKYIEEIEYISSKDGEKNVEKKIKLEIKNNAKFLLSYLTDENFENDETNKIRRLASVFNTKIVIGSLYLKTLFYNFKYKNSNIKATNF</sequence>
<dbReference type="AlphaFoldDB" id="A0A1M5WPW0"/>
<evidence type="ECO:0000259" key="5">
    <source>
        <dbReference type="PROSITE" id="PS51635"/>
    </source>
</evidence>
<dbReference type="PANTHER" id="PTHR14226:SF57">
    <property type="entry name" value="BLR7027 PROTEIN"/>
    <property type="match status" value="1"/>
</dbReference>
<dbReference type="Gene3D" id="3.40.1090.10">
    <property type="entry name" value="Cytosolic phospholipase A2 catalytic domain"/>
    <property type="match status" value="2"/>
</dbReference>
<dbReference type="EMBL" id="FQXR01000005">
    <property type="protein sequence ID" value="SHH89053.1"/>
    <property type="molecule type" value="Genomic_DNA"/>
</dbReference>
<dbReference type="PANTHER" id="PTHR14226">
    <property type="entry name" value="NEUROPATHY TARGET ESTERASE/SWISS CHEESE D.MELANOGASTER"/>
    <property type="match status" value="1"/>
</dbReference>
<feature type="active site" description="Proton acceptor" evidence="4">
    <location>
        <position position="177"/>
    </location>
</feature>
<proteinExistence type="predicted"/>
<accession>A0A1M5WPW0</accession>